<protein>
    <submittedName>
        <fullName evidence="1">Uncharacterized protein</fullName>
    </submittedName>
</protein>
<organism evidence="1 2">
    <name type="scientific">Sphingobacterium corticibacterium</name>
    <dbReference type="NCBI Taxonomy" id="2484746"/>
    <lineage>
        <taxon>Bacteria</taxon>
        <taxon>Pseudomonadati</taxon>
        <taxon>Bacteroidota</taxon>
        <taxon>Sphingobacteriia</taxon>
        <taxon>Sphingobacteriales</taxon>
        <taxon>Sphingobacteriaceae</taxon>
        <taxon>Sphingobacterium</taxon>
    </lineage>
</organism>
<dbReference type="AlphaFoldDB" id="A0A4V2DC48"/>
<accession>A0A4V2DC48</accession>
<dbReference type="RefSeq" id="WP_130142156.1">
    <property type="nucleotide sequence ID" value="NZ_SGIT01000002.1"/>
</dbReference>
<name>A0A4V2DC48_9SPHI</name>
<keyword evidence="2" id="KW-1185">Reference proteome</keyword>
<dbReference type="InterPro" id="IPR043148">
    <property type="entry name" value="TagF_C"/>
</dbReference>
<sequence>MDRDFYWEYLEQSEKMIDEFIAQVKEKEPAAFFVNGTGLEKAAVNYLWFKLMYSSSRFHYNSQRKSGIPTSAATLEVWKREFGVLSSQQVDCRQLTPGHIVYSKATLLQEYRSKPVFYCINHRQLMYLVPLLRHIKEEVVLLAGYAVPDGLAIGENVYVVEYDLICDEVCVQNNYLQTWFSKLFWFANTFEILLDSLSPTYVVILEGCHEDMEILAQLCKTKSIPSVCIQQGWPLFLTALWRNMNYDYFLTWGRKFNALWEEGPSNTCFIDVGYLYKTGSAKEDTGITFFLSPPVVVMDRSHINELLAFMKYCATAFPHRNIYIREHPECLLGLHDRSAIIDYPNVRLVSDMALDEVFRISEICVSIFSSIAFESIIHESVPFVFNRTYTPSLEKEGVGVHANSLEEAIMKMDNLINDPSRVDGMKATIRKVKQDYFTAGGGRTVSNVIGFLSTLKT</sequence>
<dbReference type="Proteomes" id="UP000292855">
    <property type="component" value="Unassembled WGS sequence"/>
</dbReference>
<reference evidence="1 2" key="1">
    <citation type="submission" date="2019-02" db="EMBL/GenBank/DDBJ databases">
        <authorList>
            <person name="Li Y."/>
        </authorList>
    </citation>
    <scope>NUCLEOTIDE SEQUENCE [LARGE SCALE GENOMIC DNA]</scope>
    <source>
        <strain evidence="1 2">30C10-4-7</strain>
    </source>
</reference>
<gene>
    <name evidence="1" type="ORF">EWE74_14115</name>
</gene>
<dbReference type="Gene3D" id="3.40.50.12580">
    <property type="match status" value="1"/>
</dbReference>
<evidence type="ECO:0000313" key="1">
    <source>
        <dbReference type="EMBL" id="RZF60238.1"/>
    </source>
</evidence>
<proteinExistence type="predicted"/>
<dbReference type="EMBL" id="SGIT01000002">
    <property type="protein sequence ID" value="RZF60238.1"/>
    <property type="molecule type" value="Genomic_DNA"/>
</dbReference>
<evidence type="ECO:0000313" key="2">
    <source>
        <dbReference type="Proteomes" id="UP000292855"/>
    </source>
</evidence>
<dbReference type="OrthoDB" id="5319641at2"/>
<comment type="caution">
    <text evidence="1">The sequence shown here is derived from an EMBL/GenBank/DDBJ whole genome shotgun (WGS) entry which is preliminary data.</text>
</comment>